<protein>
    <submittedName>
        <fullName evidence="2">Uncharacterized protein</fullName>
    </submittedName>
</protein>
<gene>
    <name evidence="2" type="ORF">SAY86_016795</name>
</gene>
<comment type="caution">
    <text evidence="2">The sequence shown here is derived from an EMBL/GenBank/DDBJ whole genome shotgun (WGS) entry which is preliminary data.</text>
</comment>
<dbReference type="EMBL" id="JAXQNO010000010">
    <property type="protein sequence ID" value="KAK4789491.1"/>
    <property type="molecule type" value="Genomic_DNA"/>
</dbReference>
<keyword evidence="3" id="KW-1185">Reference proteome</keyword>
<proteinExistence type="predicted"/>
<feature type="region of interest" description="Disordered" evidence="1">
    <location>
        <begin position="86"/>
        <end position="112"/>
    </location>
</feature>
<dbReference type="Proteomes" id="UP001346149">
    <property type="component" value="Unassembled WGS sequence"/>
</dbReference>
<name>A0AAN7LN86_TRANT</name>
<organism evidence="2 3">
    <name type="scientific">Trapa natans</name>
    <name type="common">Water chestnut</name>
    <dbReference type="NCBI Taxonomy" id="22666"/>
    <lineage>
        <taxon>Eukaryota</taxon>
        <taxon>Viridiplantae</taxon>
        <taxon>Streptophyta</taxon>
        <taxon>Embryophyta</taxon>
        <taxon>Tracheophyta</taxon>
        <taxon>Spermatophyta</taxon>
        <taxon>Magnoliopsida</taxon>
        <taxon>eudicotyledons</taxon>
        <taxon>Gunneridae</taxon>
        <taxon>Pentapetalae</taxon>
        <taxon>rosids</taxon>
        <taxon>malvids</taxon>
        <taxon>Myrtales</taxon>
        <taxon>Lythraceae</taxon>
        <taxon>Trapa</taxon>
    </lineage>
</organism>
<feature type="region of interest" description="Disordered" evidence="1">
    <location>
        <begin position="131"/>
        <end position="151"/>
    </location>
</feature>
<dbReference type="AlphaFoldDB" id="A0AAN7LN86"/>
<evidence type="ECO:0000313" key="3">
    <source>
        <dbReference type="Proteomes" id="UP001346149"/>
    </source>
</evidence>
<accession>A0AAN7LN86</accession>
<evidence type="ECO:0000313" key="2">
    <source>
        <dbReference type="EMBL" id="KAK4789491.1"/>
    </source>
</evidence>
<evidence type="ECO:0000256" key="1">
    <source>
        <dbReference type="SAM" id="MobiDB-lite"/>
    </source>
</evidence>
<sequence>MLTTPEGGPVAAGATLRFLTSAGTSSRPPSTHLSSLIASLVAVGEAVIAAVGIPWWPADAPTVTPHPLRYGGRVLVVPSLYAMRAGSGSRRRSGGPRQLRPPQVGWSIPSPCSAMASTTLGSPLRPTTRISSLATARSSGSGLRPPPSPPPDNGISFFSSWHFNIADRPSGLVHDFRR</sequence>
<reference evidence="2 3" key="1">
    <citation type="journal article" date="2023" name="Hortic Res">
        <title>Pangenome of water caltrop reveals structural variations and asymmetric subgenome divergence after allopolyploidization.</title>
        <authorList>
            <person name="Zhang X."/>
            <person name="Chen Y."/>
            <person name="Wang L."/>
            <person name="Yuan Y."/>
            <person name="Fang M."/>
            <person name="Shi L."/>
            <person name="Lu R."/>
            <person name="Comes H.P."/>
            <person name="Ma Y."/>
            <person name="Chen Y."/>
            <person name="Huang G."/>
            <person name="Zhou Y."/>
            <person name="Zheng Z."/>
            <person name="Qiu Y."/>
        </authorList>
    </citation>
    <scope>NUCLEOTIDE SEQUENCE [LARGE SCALE GENOMIC DNA]</scope>
    <source>
        <strain evidence="2">F231</strain>
    </source>
</reference>